<evidence type="ECO:0000256" key="2">
    <source>
        <dbReference type="SAM" id="Phobius"/>
    </source>
</evidence>
<sequence>MSLFPRSPPGSAVDLRLLSRRNSSDSDGRQPQAAEEVASASAKGSLGRVKRMWKHAKRPKHDYYTAIVWLYIATSAALLGTLGRADGLGLQTVKACPDTHGLKVFNLLAVQMPLAVLAGAMIKLSGFVRGTYSRVAGNTAWAPFLTIALRTTSLPLNIFSNAMFFVAQPAQDVYEVMVSETFWAGKPFDIRALNMTQFKDQAGAPEPFGTAWPEQWPRVEQLEQQLGALQENPSTWEKLSNVDCRFRYGIETQSGFGSVVLVTSWETQFESTSPRPNNNNNSALAIGALPGYQAGETSRFLALCPAAYLASTPGSFVPDSAPYLLVADQYICLGTSGPPNFCGDSNNDSAVHQSIDLCYAYRPEDGHDHGDGTWNLSQALTLQYCLSQRTRPRPTLLVFNRSTAVIFISFTSAMAIIMTAMCVVIHLSNDAPADMGLPDSGPGPSGLRWYWILLVPEWVIVMVFQWRGLVSGSKATSMGEVGTWVLGTATYANMLQVIYTFQSFIDEHMSQDRPVAKVALFVWNQLLRLYATAFVSVFMVQRYGLDDIEPPSLGVDNTSPYELVVTITTLLPGYLGLDNQHERGIRNKVAVTVLAEPVLLAARTLLLHWVSNKFLR</sequence>
<reference evidence="3" key="2">
    <citation type="submission" date="2023-05" db="EMBL/GenBank/DDBJ databases">
        <authorList>
            <consortium name="Lawrence Berkeley National Laboratory"/>
            <person name="Steindorff A."/>
            <person name="Hensen N."/>
            <person name="Bonometti L."/>
            <person name="Westerberg I."/>
            <person name="Brannstrom I.O."/>
            <person name="Guillou S."/>
            <person name="Cros-Aarteil S."/>
            <person name="Calhoun S."/>
            <person name="Haridas S."/>
            <person name="Kuo A."/>
            <person name="Mondo S."/>
            <person name="Pangilinan J."/>
            <person name="Riley R."/>
            <person name="Labutti K."/>
            <person name="Andreopoulos B."/>
            <person name="Lipzen A."/>
            <person name="Chen C."/>
            <person name="Yanf M."/>
            <person name="Daum C."/>
            <person name="Ng V."/>
            <person name="Clum A."/>
            <person name="Ohm R."/>
            <person name="Martin F."/>
            <person name="Silar P."/>
            <person name="Natvig D."/>
            <person name="Lalanne C."/>
            <person name="Gautier V."/>
            <person name="Ament-Velasquez S.L."/>
            <person name="Kruys A."/>
            <person name="Hutchinson M.I."/>
            <person name="Powell A.J."/>
            <person name="Barry K."/>
            <person name="Miller A.N."/>
            <person name="Grigoriev I.V."/>
            <person name="Debuchy R."/>
            <person name="Gladieux P."/>
            <person name="Thoren M.H."/>
            <person name="Johannesson H."/>
        </authorList>
    </citation>
    <scope>NUCLEOTIDE SEQUENCE</scope>
    <source>
        <strain evidence="3">CBS 538.74</strain>
    </source>
</reference>
<protein>
    <submittedName>
        <fullName evidence="3">Uncharacterized protein</fullName>
    </submittedName>
</protein>
<name>A0AAN6VRF6_9PEZI</name>
<keyword evidence="2" id="KW-1133">Transmembrane helix</keyword>
<feature type="transmembrane region" description="Helical" evidence="2">
    <location>
        <begin position="447"/>
        <end position="464"/>
    </location>
</feature>
<evidence type="ECO:0000313" key="3">
    <source>
        <dbReference type="EMBL" id="KAK4155070.1"/>
    </source>
</evidence>
<evidence type="ECO:0000256" key="1">
    <source>
        <dbReference type="SAM" id="MobiDB-lite"/>
    </source>
</evidence>
<keyword evidence="4" id="KW-1185">Reference proteome</keyword>
<keyword evidence="2" id="KW-0812">Transmembrane</keyword>
<feature type="transmembrane region" description="Helical" evidence="2">
    <location>
        <begin position="104"/>
        <end position="124"/>
    </location>
</feature>
<dbReference type="Proteomes" id="UP001302745">
    <property type="component" value="Unassembled WGS sequence"/>
</dbReference>
<gene>
    <name evidence="3" type="ORF">C8A00DRAFT_32154</name>
</gene>
<feature type="transmembrane region" description="Helical" evidence="2">
    <location>
        <begin position="63"/>
        <end position="84"/>
    </location>
</feature>
<feature type="transmembrane region" description="Helical" evidence="2">
    <location>
        <begin position="403"/>
        <end position="427"/>
    </location>
</feature>
<evidence type="ECO:0000313" key="4">
    <source>
        <dbReference type="Proteomes" id="UP001302745"/>
    </source>
</evidence>
<reference evidence="3" key="1">
    <citation type="journal article" date="2023" name="Mol. Phylogenet. Evol.">
        <title>Genome-scale phylogeny and comparative genomics of the fungal order Sordariales.</title>
        <authorList>
            <person name="Hensen N."/>
            <person name="Bonometti L."/>
            <person name="Westerberg I."/>
            <person name="Brannstrom I.O."/>
            <person name="Guillou S."/>
            <person name="Cros-Aarteil S."/>
            <person name="Calhoun S."/>
            <person name="Haridas S."/>
            <person name="Kuo A."/>
            <person name="Mondo S."/>
            <person name="Pangilinan J."/>
            <person name="Riley R."/>
            <person name="LaButti K."/>
            <person name="Andreopoulos B."/>
            <person name="Lipzen A."/>
            <person name="Chen C."/>
            <person name="Yan M."/>
            <person name="Daum C."/>
            <person name="Ng V."/>
            <person name="Clum A."/>
            <person name="Steindorff A."/>
            <person name="Ohm R.A."/>
            <person name="Martin F."/>
            <person name="Silar P."/>
            <person name="Natvig D.O."/>
            <person name="Lalanne C."/>
            <person name="Gautier V."/>
            <person name="Ament-Velasquez S.L."/>
            <person name="Kruys A."/>
            <person name="Hutchinson M.I."/>
            <person name="Powell A.J."/>
            <person name="Barry K."/>
            <person name="Miller A.N."/>
            <person name="Grigoriev I.V."/>
            <person name="Debuchy R."/>
            <person name="Gladieux P."/>
            <person name="Hiltunen Thoren M."/>
            <person name="Johannesson H."/>
        </authorList>
    </citation>
    <scope>NUCLEOTIDE SEQUENCE</scope>
    <source>
        <strain evidence="3">CBS 538.74</strain>
    </source>
</reference>
<organism evidence="3 4">
    <name type="scientific">Chaetomidium leptoderma</name>
    <dbReference type="NCBI Taxonomy" id="669021"/>
    <lineage>
        <taxon>Eukaryota</taxon>
        <taxon>Fungi</taxon>
        <taxon>Dikarya</taxon>
        <taxon>Ascomycota</taxon>
        <taxon>Pezizomycotina</taxon>
        <taxon>Sordariomycetes</taxon>
        <taxon>Sordariomycetidae</taxon>
        <taxon>Sordariales</taxon>
        <taxon>Chaetomiaceae</taxon>
        <taxon>Chaetomidium</taxon>
    </lineage>
</organism>
<feature type="region of interest" description="Disordered" evidence="1">
    <location>
        <begin position="20"/>
        <end position="41"/>
    </location>
</feature>
<dbReference type="EMBL" id="MU856896">
    <property type="protein sequence ID" value="KAK4155070.1"/>
    <property type="molecule type" value="Genomic_DNA"/>
</dbReference>
<feature type="transmembrane region" description="Helical" evidence="2">
    <location>
        <begin position="518"/>
        <end position="540"/>
    </location>
</feature>
<comment type="caution">
    <text evidence="3">The sequence shown here is derived from an EMBL/GenBank/DDBJ whole genome shotgun (WGS) entry which is preliminary data.</text>
</comment>
<accession>A0AAN6VRF6</accession>
<proteinExistence type="predicted"/>
<keyword evidence="2" id="KW-0472">Membrane</keyword>
<dbReference type="AlphaFoldDB" id="A0AAN6VRF6"/>